<evidence type="ECO:0000313" key="3">
    <source>
        <dbReference type="EMBL" id="MCQ8117888.1"/>
    </source>
</evidence>
<dbReference type="InterPro" id="IPR001826">
    <property type="entry name" value="RHS"/>
</dbReference>
<proteinExistence type="predicted"/>
<dbReference type="PANTHER" id="PTHR32305:SF15">
    <property type="entry name" value="PROTEIN RHSA-RELATED"/>
    <property type="match status" value="1"/>
</dbReference>
<name>A0ABT1TUX9_9GAMM</name>
<dbReference type="EMBL" id="JANIBL010000029">
    <property type="protein sequence ID" value="MCQ8117888.1"/>
    <property type="molecule type" value="Genomic_DNA"/>
</dbReference>
<gene>
    <name evidence="3" type="ORF">NP589_10670</name>
</gene>
<dbReference type="InterPro" id="IPR022385">
    <property type="entry name" value="Rhs_assc_core"/>
</dbReference>
<dbReference type="Proteomes" id="UP001524570">
    <property type="component" value="Unassembled WGS sequence"/>
</dbReference>
<accession>A0ABT1TUX9</accession>
<dbReference type="RefSeq" id="WP_256606963.1">
    <property type="nucleotide sequence ID" value="NZ_JANIBL010000029.1"/>
</dbReference>
<dbReference type="NCBIfam" id="TIGR03696">
    <property type="entry name" value="Rhs_assc_core"/>
    <property type="match status" value="1"/>
</dbReference>
<evidence type="ECO:0000259" key="1">
    <source>
        <dbReference type="Pfam" id="PF03527"/>
    </source>
</evidence>
<dbReference type="Pfam" id="PF03527">
    <property type="entry name" value="RHS"/>
    <property type="match status" value="1"/>
</dbReference>
<dbReference type="Pfam" id="PF15657">
    <property type="entry name" value="Tox-HNH-EHHH"/>
    <property type="match status" value="1"/>
</dbReference>
<evidence type="ECO:0000313" key="4">
    <source>
        <dbReference type="Proteomes" id="UP001524570"/>
    </source>
</evidence>
<evidence type="ECO:0000259" key="2">
    <source>
        <dbReference type="Pfam" id="PF15657"/>
    </source>
</evidence>
<sequence>MVRADNPQGIAQYRFDALSLRSHTYLFESGSFRPLALHEQDNTQTGGNTYHYHLDHLGTPRELTDSQGQIVWSARYRAYGNLALADVEAIDNPLRFQGQYFDAETGLHYNLNRYYDPNAGRFIHQDPIGLEGGANVYRYTQDPVNWIDPTGFTAKDCRLPGRSGALNEAKRDLGIPRSQHPESVSRVPMTKSDGSWIVGENGKPIMTREYTYKRPDGSSVVIQDHYAGHQFGEGGIGDQGAHFNVRPPENTRTGSVPGQNNIIYLIDSYVDSIC</sequence>
<dbReference type="PRINTS" id="PR00394">
    <property type="entry name" value="RHSPROTEIN"/>
</dbReference>
<reference evidence="3 4" key="1">
    <citation type="submission" date="2022-07" db="EMBL/GenBank/DDBJ databases">
        <title>Methylomonas rivi sp. nov., Methylomonas rosea sp. nov., Methylomonas aureus sp. nov. and Methylomonas subterranea sp. nov., four novel methanotrophs isolated from a freshwater creek and the deep terrestrial subsurface.</title>
        <authorList>
            <person name="Abin C."/>
            <person name="Sankaranarayanan K."/>
            <person name="Garner C."/>
            <person name="Sindelar R."/>
            <person name="Kotary K."/>
            <person name="Garner R."/>
            <person name="Barclay S."/>
            <person name="Lawson P."/>
            <person name="Krumholz L."/>
        </authorList>
    </citation>
    <scope>NUCLEOTIDE SEQUENCE [LARGE SCALE GENOMIC DNA]</scope>
    <source>
        <strain evidence="3 4">WSC-7</strain>
    </source>
</reference>
<dbReference type="Gene3D" id="2.180.10.10">
    <property type="entry name" value="RHS repeat-associated core"/>
    <property type="match status" value="1"/>
</dbReference>
<dbReference type="InterPro" id="IPR050708">
    <property type="entry name" value="T6SS_VgrG/RHS"/>
</dbReference>
<feature type="domain" description="RHS protein conserved region" evidence="1">
    <location>
        <begin position="50"/>
        <end position="83"/>
    </location>
</feature>
<comment type="caution">
    <text evidence="3">The sequence shown here is derived from an EMBL/GenBank/DDBJ whole genome shotgun (WGS) entry which is preliminary data.</text>
</comment>
<organism evidence="3 4">
    <name type="scientific">Methylomonas rosea</name>
    <dbReference type="NCBI Taxonomy" id="2952227"/>
    <lineage>
        <taxon>Bacteria</taxon>
        <taxon>Pseudomonadati</taxon>
        <taxon>Pseudomonadota</taxon>
        <taxon>Gammaproteobacteria</taxon>
        <taxon>Methylococcales</taxon>
        <taxon>Methylococcaceae</taxon>
        <taxon>Methylomonas</taxon>
    </lineage>
</organism>
<keyword evidence="4" id="KW-1185">Reference proteome</keyword>
<feature type="domain" description="HNH/Endo VII superfamily nuclease toxins" evidence="2">
    <location>
        <begin position="197"/>
        <end position="260"/>
    </location>
</feature>
<protein>
    <submittedName>
        <fullName evidence="3">HNH/endonuclease VII fold putative polymorphic toxin</fullName>
    </submittedName>
</protein>
<dbReference type="InterPro" id="IPR028048">
    <property type="entry name" value="Tox-HNH-EHHH"/>
</dbReference>
<dbReference type="PANTHER" id="PTHR32305">
    <property type="match status" value="1"/>
</dbReference>